<dbReference type="Pfam" id="PF20154">
    <property type="entry name" value="LNT_N"/>
    <property type="match status" value="1"/>
</dbReference>
<dbReference type="OrthoDB" id="9804277at2"/>
<organism evidence="11 12">
    <name type="scientific">Aquisalimonas asiatica</name>
    <dbReference type="NCBI Taxonomy" id="406100"/>
    <lineage>
        <taxon>Bacteria</taxon>
        <taxon>Pseudomonadati</taxon>
        <taxon>Pseudomonadota</taxon>
        <taxon>Gammaproteobacteria</taxon>
        <taxon>Chromatiales</taxon>
        <taxon>Ectothiorhodospiraceae</taxon>
        <taxon>Aquisalimonas</taxon>
    </lineage>
</organism>
<protein>
    <recommendedName>
        <fullName evidence="9">Apolipoprotein N-acyltransferase</fullName>
        <shortName evidence="9">ALP N-acyltransferase</shortName>
        <ecNumber evidence="9">2.3.1.269</ecNumber>
    </recommendedName>
</protein>
<dbReference type="CDD" id="cd07571">
    <property type="entry name" value="ALP_N-acyl_transferase"/>
    <property type="match status" value="1"/>
</dbReference>
<keyword evidence="8 9" id="KW-0012">Acyltransferase</keyword>
<evidence type="ECO:0000256" key="6">
    <source>
        <dbReference type="ARBA" id="ARBA00022989"/>
    </source>
</evidence>
<comment type="catalytic activity">
    <reaction evidence="9">
        <text>N-terminal S-1,2-diacyl-sn-glyceryl-L-cysteinyl-[lipoprotein] + a glycerophospholipid = N-acyl-S-1,2-diacyl-sn-glyceryl-L-cysteinyl-[lipoprotein] + a 2-acyl-sn-glycero-3-phospholipid + H(+)</text>
        <dbReference type="Rhea" id="RHEA:48228"/>
        <dbReference type="Rhea" id="RHEA-COMP:14681"/>
        <dbReference type="Rhea" id="RHEA-COMP:14684"/>
        <dbReference type="ChEBI" id="CHEBI:15378"/>
        <dbReference type="ChEBI" id="CHEBI:136912"/>
        <dbReference type="ChEBI" id="CHEBI:140656"/>
        <dbReference type="ChEBI" id="CHEBI:140657"/>
        <dbReference type="ChEBI" id="CHEBI:140660"/>
        <dbReference type="EC" id="2.3.1.269"/>
    </reaction>
</comment>
<proteinExistence type="inferred from homology"/>
<evidence type="ECO:0000313" key="11">
    <source>
        <dbReference type="EMBL" id="SEO72732.1"/>
    </source>
</evidence>
<evidence type="ECO:0000313" key="12">
    <source>
        <dbReference type="Proteomes" id="UP000199657"/>
    </source>
</evidence>
<keyword evidence="3 9" id="KW-1003">Cell membrane</keyword>
<dbReference type="InterPro" id="IPR004563">
    <property type="entry name" value="Apolipo_AcylTrfase"/>
</dbReference>
<keyword evidence="6 9" id="KW-1133">Transmembrane helix</keyword>
<evidence type="ECO:0000259" key="10">
    <source>
        <dbReference type="PROSITE" id="PS50263"/>
    </source>
</evidence>
<dbReference type="Pfam" id="PF00795">
    <property type="entry name" value="CN_hydrolase"/>
    <property type="match status" value="1"/>
</dbReference>
<dbReference type="GO" id="GO:0042158">
    <property type="term" value="P:lipoprotein biosynthetic process"/>
    <property type="evidence" value="ECO:0007669"/>
    <property type="project" value="UniProtKB-UniRule"/>
</dbReference>
<dbReference type="PANTHER" id="PTHR38686">
    <property type="entry name" value="APOLIPOPROTEIN N-ACYLTRANSFERASE"/>
    <property type="match status" value="1"/>
</dbReference>
<dbReference type="EMBL" id="FOEG01000002">
    <property type="protein sequence ID" value="SEO72732.1"/>
    <property type="molecule type" value="Genomic_DNA"/>
</dbReference>
<dbReference type="Proteomes" id="UP000199657">
    <property type="component" value="Unassembled WGS sequence"/>
</dbReference>
<dbReference type="STRING" id="406100.SAMN04488052_102417"/>
<dbReference type="NCBIfam" id="TIGR00546">
    <property type="entry name" value="lnt"/>
    <property type="match status" value="1"/>
</dbReference>
<evidence type="ECO:0000256" key="1">
    <source>
        <dbReference type="ARBA" id="ARBA00004651"/>
    </source>
</evidence>
<evidence type="ECO:0000256" key="9">
    <source>
        <dbReference type="HAMAP-Rule" id="MF_01148"/>
    </source>
</evidence>
<dbReference type="RefSeq" id="WP_091641235.1">
    <property type="nucleotide sequence ID" value="NZ_FOEG01000002.1"/>
</dbReference>
<feature type="transmembrane region" description="Helical" evidence="9">
    <location>
        <begin position="163"/>
        <end position="187"/>
    </location>
</feature>
<dbReference type="UniPathway" id="UPA00666"/>
<dbReference type="InterPro" id="IPR045378">
    <property type="entry name" value="LNT_N"/>
</dbReference>
<name>A0A1H8S2C7_9GAMM</name>
<evidence type="ECO:0000256" key="7">
    <source>
        <dbReference type="ARBA" id="ARBA00023136"/>
    </source>
</evidence>
<comment type="subcellular location">
    <subcellularLocation>
        <location evidence="1 9">Cell membrane</location>
        <topology evidence="1 9">Multi-pass membrane protein</topology>
    </subcellularLocation>
</comment>
<keyword evidence="12" id="KW-1185">Reference proteome</keyword>
<keyword evidence="5 9" id="KW-0812">Transmembrane</keyword>
<evidence type="ECO:0000256" key="4">
    <source>
        <dbReference type="ARBA" id="ARBA00022679"/>
    </source>
</evidence>
<dbReference type="InterPro" id="IPR036526">
    <property type="entry name" value="C-N_Hydrolase_sf"/>
</dbReference>
<dbReference type="HAMAP" id="MF_01148">
    <property type="entry name" value="Lnt"/>
    <property type="match status" value="1"/>
</dbReference>
<accession>A0A1H8S2C7</accession>
<dbReference type="GO" id="GO:0005886">
    <property type="term" value="C:plasma membrane"/>
    <property type="evidence" value="ECO:0007669"/>
    <property type="project" value="UniProtKB-SubCell"/>
</dbReference>
<dbReference type="EC" id="2.3.1.269" evidence="9"/>
<comment type="function">
    <text evidence="9">Catalyzes the phospholipid dependent N-acylation of the N-terminal cysteine of apolipoprotein, the last step in lipoprotein maturation.</text>
</comment>
<evidence type="ECO:0000256" key="3">
    <source>
        <dbReference type="ARBA" id="ARBA00022475"/>
    </source>
</evidence>
<dbReference type="Gene3D" id="3.60.110.10">
    <property type="entry name" value="Carbon-nitrogen hydrolase"/>
    <property type="match status" value="1"/>
</dbReference>
<keyword evidence="11" id="KW-0449">Lipoprotein</keyword>
<evidence type="ECO:0000256" key="8">
    <source>
        <dbReference type="ARBA" id="ARBA00023315"/>
    </source>
</evidence>
<comment type="similarity">
    <text evidence="2 9">Belongs to the CN hydrolase family. Apolipoprotein N-acyltransferase subfamily.</text>
</comment>
<feature type="transmembrane region" description="Helical" evidence="9">
    <location>
        <begin position="123"/>
        <end position="143"/>
    </location>
</feature>
<feature type="transmembrane region" description="Helical" evidence="9">
    <location>
        <begin position="87"/>
        <end position="111"/>
    </location>
</feature>
<dbReference type="GO" id="GO:0016410">
    <property type="term" value="F:N-acyltransferase activity"/>
    <property type="evidence" value="ECO:0007669"/>
    <property type="project" value="UniProtKB-UniRule"/>
</dbReference>
<keyword evidence="7 9" id="KW-0472">Membrane</keyword>
<evidence type="ECO:0000256" key="5">
    <source>
        <dbReference type="ARBA" id="ARBA00022692"/>
    </source>
</evidence>
<reference evidence="11 12" key="1">
    <citation type="submission" date="2016-10" db="EMBL/GenBank/DDBJ databases">
        <authorList>
            <person name="de Groot N.N."/>
        </authorList>
    </citation>
    <scope>NUCLEOTIDE SEQUENCE [LARGE SCALE GENOMIC DNA]</scope>
    <source>
        <strain evidence="11 12">CGMCC 1.6291</strain>
    </source>
</reference>
<gene>
    <name evidence="9" type="primary">lnt</name>
    <name evidence="11" type="ORF">SAMN04488052_102417</name>
</gene>
<evidence type="ECO:0000256" key="2">
    <source>
        <dbReference type="ARBA" id="ARBA00010065"/>
    </source>
</evidence>
<keyword evidence="4 9" id="KW-0808">Transferase</keyword>
<dbReference type="InterPro" id="IPR003010">
    <property type="entry name" value="C-N_Hydrolase"/>
</dbReference>
<comment type="pathway">
    <text evidence="9">Protein modification; lipoprotein biosynthesis (N-acyl transfer).</text>
</comment>
<dbReference type="PROSITE" id="PS50263">
    <property type="entry name" value="CN_HYDROLASE"/>
    <property type="match status" value="1"/>
</dbReference>
<feature type="transmembrane region" description="Helical" evidence="9">
    <location>
        <begin position="63"/>
        <end position="81"/>
    </location>
</feature>
<dbReference type="AlphaFoldDB" id="A0A1H8S2C7"/>
<feature type="transmembrane region" description="Helical" evidence="9">
    <location>
        <begin position="194"/>
        <end position="213"/>
    </location>
</feature>
<feature type="transmembrane region" description="Helical" evidence="9">
    <location>
        <begin position="475"/>
        <end position="497"/>
    </location>
</feature>
<sequence>MTETDTAAPPRHRWPGLTLALIAGALSPVAYAPVGWWPLAFVSLAVLFYLVSGPERGWGRIAYVWGVAWFTAGAFWIYHSIMFYGGGFWAAVIFCAVLGLLFGLIPLFTVWLWRQVRPASDAIALLIAMPLVWVLVEWVRSWLLTGTTWLQLGYSQTDTWLNGFAPVAGSLGISLLVAVGAGALAWAARNPVQLRTFPVALGFVLVFVAGLGLRQVDWTDPAGEPLDAALLQGNIPQDVKWDPDYRDLTMSRYLNLTADHWGSDLVIWPETAVPMYQHQASREYLAPLADEAGERGTDVLLGIPTYDPDSGHVYNSVMALGSDIGFYHKRHLVPFGEYVPFRDQLGPLLDVFGAPLGDFNAGRSAAPIRAAGQNAAISICYEITFAPVVAASLPEATYLVNVSNDAWFGTTIGPHQHLQKARMRAIEFQRPLLRSTNNGITVAVDERGRITDRAPQFQPAALTATFQPRAGSTPYLLWLDWPLVVLSAGGLVLFAGWRWRSGRHA</sequence>
<dbReference type="SUPFAM" id="SSF56317">
    <property type="entry name" value="Carbon-nitrogen hydrolase"/>
    <property type="match status" value="1"/>
</dbReference>
<feature type="domain" description="CN hydrolase" evidence="10">
    <location>
        <begin position="231"/>
        <end position="468"/>
    </location>
</feature>
<dbReference type="PANTHER" id="PTHR38686:SF1">
    <property type="entry name" value="APOLIPOPROTEIN N-ACYLTRANSFERASE"/>
    <property type="match status" value="1"/>
</dbReference>
<feature type="transmembrane region" description="Helical" evidence="9">
    <location>
        <begin position="34"/>
        <end position="51"/>
    </location>
</feature>